<evidence type="ECO:0000256" key="5">
    <source>
        <dbReference type="SAM" id="MobiDB-lite"/>
    </source>
</evidence>
<dbReference type="InterPro" id="IPR050687">
    <property type="entry name" value="Dynein_IC"/>
</dbReference>
<organism evidence="6 7">
    <name type="scientific">Electrophorus electricus</name>
    <name type="common">Electric eel</name>
    <name type="synonym">Gymnotus electricus</name>
    <dbReference type="NCBI Taxonomy" id="8005"/>
    <lineage>
        <taxon>Eukaryota</taxon>
        <taxon>Metazoa</taxon>
        <taxon>Chordata</taxon>
        <taxon>Craniata</taxon>
        <taxon>Vertebrata</taxon>
        <taxon>Euteleostomi</taxon>
        <taxon>Actinopterygii</taxon>
        <taxon>Neopterygii</taxon>
        <taxon>Teleostei</taxon>
        <taxon>Ostariophysi</taxon>
        <taxon>Gymnotiformes</taxon>
        <taxon>Gymnotoidei</taxon>
        <taxon>Gymnotidae</taxon>
        <taxon>Electrophorus</taxon>
    </lineage>
</organism>
<dbReference type="InterPro" id="IPR036322">
    <property type="entry name" value="WD40_repeat_dom_sf"/>
</dbReference>
<dbReference type="InterPro" id="IPR001680">
    <property type="entry name" value="WD40_rpt"/>
</dbReference>
<dbReference type="SMART" id="SM00320">
    <property type="entry name" value="WD40"/>
    <property type="match status" value="4"/>
</dbReference>
<dbReference type="SUPFAM" id="SSF50978">
    <property type="entry name" value="WD40 repeat-like"/>
    <property type="match status" value="1"/>
</dbReference>
<sequence length="841" mass="95585">SCPKQKQHPEQKRKNAPGPAFLSHLPVTGHPDYIFPLVLTSATQELFCCRADVDVTGDEPHKLLRKEDILRDMKNRAAVSDFSPLKQAVLDYPEEELLLVFDQDFTYGQSFYLVLTAGAKEDILRPPPGMEEEEEEGDELLEVQKTPEPKPWLSLGSEREIQEESVTDTRPRVYKVSRVRRQFGAPVCFWDHSAGAMRGSYVECPSYQDKSFSLWRMEKENSVQAIPNTKSSSSQTLWKYPRNMCTQYEPRELEDEEKERLLQSADLKNFLNSVSARFELAIQQNEIMDVFLDDWRALGDEENVLGGKVDTHLKEYQSFTHTHYSTNKTISCLSWHPTVNGVIAVAVTENLSFEERINNSTRLLLNPSLILFWSFSDPINPQLLLECPDDIFCFEFCPSNPNIIAGGCMNGQVALWDISAHVDRLQGARGGGAARTSNADDTRDIAPPTVRYCAVSGVESGHRAPITDIQWLPETFEVSRTGTPLENKTLISVQIVTCAPDCCVMFWDLRAPRTVVNALTDTKPKPEEKTVENPYGVPSTFKHLDLTWKPLFRVHTHTHFSHSHSPSPTPPDKSVTVGDRPEPPDYGQLHLPSAKHQRQTDDISTKFYVGTEDGEVVYTDWKLEKDNDSGQLFSPKPTHCFRVHDCLVNTVSRSPFYLDIILTVGGWNFAIWKEGVMTGPLVLSACSQKRCSAGAWSLTRPGVMYIGKEDGNLEVWDLLEKTHEPSQIQSVTTFPITCIKPWTVSLKQQLLAVSDHQGTLHILQVPWMLRHPAANELSVSRYFEKEVEHLVYFEKRTEMREREKKQVEAEEQRRRMVRSSFSWWASLLDNICPKNICAGRN</sequence>
<evidence type="ECO:0000313" key="6">
    <source>
        <dbReference type="Ensembl" id="ENSEEEP00000004895.2"/>
    </source>
</evidence>
<dbReference type="GeneTree" id="ENSGT00940000156924"/>
<dbReference type="FunFam" id="2.130.10.10:FF:001165">
    <property type="entry name" value="WD repeat-containing protein 63 isoform X3"/>
    <property type="match status" value="1"/>
</dbReference>
<reference evidence="6" key="4">
    <citation type="submission" date="2025-08" db="UniProtKB">
        <authorList>
            <consortium name="Ensembl"/>
        </authorList>
    </citation>
    <scope>IDENTIFICATION</scope>
</reference>
<comment type="subcellular location">
    <subcellularLocation>
        <location evidence="1">Cytoplasm</location>
    </subcellularLocation>
</comment>
<dbReference type="Proteomes" id="UP000314983">
    <property type="component" value="Chromosome 22"/>
</dbReference>
<evidence type="ECO:0000256" key="2">
    <source>
        <dbReference type="ARBA" id="ARBA00022490"/>
    </source>
</evidence>
<keyword evidence="4" id="KW-0677">Repeat</keyword>
<dbReference type="GO" id="GO:0036156">
    <property type="term" value="C:inner dynein arm"/>
    <property type="evidence" value="ECO:0007669"/>
    <property type="project" value="TreeGrafter"/>
</dbReference>
<keyword evidence="7" id="KW-1185">Reference proteome</keyword>
<gene>
    <name evidence="6" type="primary">DNAI3</name>
</gene>
<name>A0A4W4E163_ELEEL</name>
<dbReference type="PANTHER" id="PTHR12442">
    <property type="entry name" value="DYNEIN INTERMEDIATE CHAIN"/>
    <property type="match status" value="1"/>
</dbReference>
<dbReference type="Gene3D" id="2.130.10.10">
    <property type="entry name" value="YVTN repeat-like/Quinoprotein amine dehydrogenase"/>
    <property type="match status" value="2"/>
</dbReference>
<accession>A0A4W4E163</accession>
<feature type="region of interest" description="Disordered" evidence="5">
    <location>
        <begin position="559"/>
        <end position="595"/>
    </location>
</feature>
<dbReference type="InterPro" id="IPR015943">
    <property type="entry name" value="WD40/YVTN_repeat-like_dom_sf"/>
</dbReference>
<dbReference type="Ensembl" id="ENSEEET00000004962.2">
    <property type="protein sequence ID" value="ENSEEEP00000004895.2"/>
    <property type="gene ID" value="ENSEEEG00000002555.2"/>
</dbReference>
<reference evidence="6" key="3">
    <citation type="submission" date="2020-05" db="EMBL/GenBank/DDBJ databases">
        <title>Electrophorus electricus (electric eel) genome, fEleEle1, primary haplotype.</title>
        <authorList>
            <person name="Myers G."/>
            <person name="Meyer A."/>
            <person name="Fedrigo O."/>
            <person name="Formenti G."/>
            <person name="Rhie A."/>
            <person name="Tracey A."/>
            <person name="Sims Y."/>
            <person name="Jarvis E.D."/>
        </authorList>
    </citation>
    <scope>NUCLEOTIDE SEQUENCE [LARGE SCALE GENOMIC DNA]</scope>
</reference>
<dbReference type="OMA" id="NCRADED"/>
<protein>
    <recommendedName>
        <fullName evidence="8">WD repeat domain 63</fullName>
    </recommendedName>
</protein>
<reference evidence="6" key="5">
    <citation type="submission" date="2025-09" db="UniProtKB">
        <authorList>
            <consortium name="Ensembl"/>
        </authorList>
    </citation>
    <scope>IDENTIFICATION</scope>
</reference>
<dbReference type="AlphaFoldDB" id="A0A4W4E163"/>
<dbReference type="STRING" id="8005.ENSEEEP00000004895"/>
<feature type="region of interest" description="Disordered" evidence="5">
    <location>
        <begin position="1"/>
        <end position="20"/>
    </location>
</feature>
<reference evidence="7" key="1">
    <citation type="journal article" date="2014" name="Science">
        <title>Nonhuman genetics. Genomic basis for the convergent evolution of electric organs.</title>
        <authorList>
            <person name="Gallant J.R."/>
            <person name="Traeger L.L."/>
            <person name="Volkening J.D."/>
            <person name="Moffett H."/>
            <person name="Chen P.H."/>
            <person name="Novina C.D."/>
            <person name="Phillips G.N.Jr."/>
            <person name="Anand R."/>
            <person name="Wells G.B."/>
            <person name="Pinch M."/>
            <person name="Guth R."/>
            <person name="Unguez G.A."/>
            <person name="Albert J.S."/>
            <person name="Zakon H.H."/>
            <person name="Samanta M.P."/>
            <person name="Sussman M.R."/>
        </authorList>
    </citation>
    <scope>NUCLEOTIDE SEQUENCE [LARGE SCALE GENOMIC DNA]</scope>
</reference>
<evidence type="ECO:0000313" key="7">
    <source>
        <dbReference type="Proteomes" id="UP000314983"/>
    </source>
</evidence>
<evidence type="ECO:0000256" key="4">
    <source>
        <dbReference type="ARBA" id="ARBA00022737"/>
    </source>
</evidence>
<reference evidence="7" key="2">
    <citation type="journal article" date="2017" name="Sci. Adv.">
        <title>A tail of two voltages: Proteomic comparison of the three electric organs of the electric eel.</title>
        <authorList>
            <person name="Traeger L.L."/>
            <person name="Sabat G."/>
            <person name="Barrett-Wilt G.A."/>
            <person name="Wells G.B."/>
            <person name="Sussman M.R."/>
        </authorList>
    </citation>
    <scope>NUCLEOTIDE SEQUENCE [LARGE SCALE GENOMIC DNA]</scope>
</reference>
<dbReference type="GO" id="GO:0036159">
    <property type="term" value="P:inner dynein arm assembly"/>
    <property type="evidence" value="ECO:0007669"/>
    <property type="project" value="TreeGrafter"/>
</dbReference>
<proteinExistence type="predicted"/>
<keyword evidence="3" id="KW-0853">WD repeat</keyword>
<dbReference type="GO" id="GO:0045503">
    <property type="term" value="F:dynein light chain binding"/>
    <property type="evidence" value="ECO:0007669"/>
    <property type="project" value="TreeGrafter"/>
</dbReference>
<dbReference type="GO" id="GO:0045504">
    <property type="term" value="F:dynein heavy chain binding"/>
    <property type="evidence" value="ECO:0007669"/>
    <property type="project" value="TreeGrafter"/>
</dbReference>
<evidence type="ECO:0000256" key="1">
    <source>
        <dbReference type="ARBA" id="ARBA00004496"/>
    </source>
</evidence>
<keyword evidence="2" id="KW-0963">Cytoplasm</keyword>
<dbReference type="PANTHER" id="PTHR12442:SF5">
    <property type="entry name" value="DYNEIN AXONEMAL INTERMEDIATE CHAIN 3"/>
    <property type="match status" value="1"/>
</dbReference>
<evidence type="ECO:0000256" key="3">
    <source>
        <dbReference type="ARBA" id="ARBA00022574"/>
    </source>
</evidence>
<dbReference type="GO" id="GO:0060294">
    <property type="term" value="P:cilium movement involved in cell motility"/>
    <property type="evidence" value="ECO:0007669"/>
    <property type="project" value="TreeGrafter"/>
</dbReference>
<evidence type="ECO:0008006" key="8">
    <source>
        <dbReference type="Google" id="ProtNLM"/>
    </source>
</evidence>